<evidence type="ECO:0000313" key="3">
    <source>
        <dbReference type="Proteomes" id="UP001432027"/>
    </source>
</evidence>
<evidence type="ECO:0000256" key="1">
    <source>
        <dbReference type="SAM" id="Phobius"/>
    </source>
</evidence>
<evidence type="ECO:0008006" key="4">
    <source>
        <dbReference type="Google" id="ProtNLM"/>
    </source>
</evidence>
<organism evidence="2 3">
    <name type="scientific">Pristionchus entomophagus</name>
    <dbReference type="NCBI Taxonomy" id="358040"/>
    <lineage>
        <taxon>Eukaryota</taxon>
        <taxon>Metazoa</taxon>
        <taxon>Ecdysozoa</taxon>
        <taxon>Nematoda</taxon>
        <taxon>Chromadorea</taxon>
        <taxon>Rhabditida</taxon>
        <taxon>Rhabditina</taxon>
        <taxon>Diplogasteromorpha</taxon>
        <taxon>Diplogasteroidea</taxon>
        <taxon>Neodiplogasteridae</taxon>
        <taxon>Pristionchus</taxon>
    </lineage>
</organism>
<reference evidence="2" key="1">
    <citation type="submission" date="2023-10" db="EMBL/GenBank/DDBJ databases">
        <title>Genome assembly of Pristionchus species.</title>
        <authorList>
            <person name="Yoshida K."/>
            <person name="Sommer R.J."/>
        </authorList>
    </citation>
    <scope>NUCLEOTIDE SEQUENCE</scope>
    <source>
        <strain evidence="2">RS0144</strain>
    </source>
</reference>
<dbReference type="Proteomes" id="UP001432027">
    <property type="component" value="Unassembled WGS sequence"/>
</dbReference>
<keyword evidence="3" id="KW-1185">Reference proteome</keyword>
<keyword evidence="1" id="KW-0472">Membrane</keyword>
<dbReference type="InterPro" id="IPR019428">
    <property type="entry name" value="7TM_GPCR_serpentine_rcpt_Str"/>
</dbReference>
<dbReference type="EMBL" id="BTSX01000004">
    <property type="protein sequence ID" value="GMS94678.1"/>
    <property type="molecule type" value="Genomic_DNA"/>
</dbReference>
<proteinExistence type="predicted"/>
<dbReference type="Pfam" id="PF10326">
    <property type="entry name" value="7TM_GPCR_Str"/>
    <property type="match status" value="1"/>
</dbReference>
<feature type="transmembrane region" description="Helical" evidence="1">
    <location>
        <begin position="36"/>
        <end position="55"/>
    </location>
</feature>
<dbReference type="AlphaFoldDB" id="A0AAV5TJS7"/>
<accession>A0AAV5TJS7</accession>
<gene>
    <name evidence="2" type="ORF">PENTCL1PPCAC_16853</name>
</gene>
<name>A0AAV5TJS7_9BILA</name>
<feature type="transmembrane region" description="Helical" evidence="1">
    <location>
        <begin position="6"/>
        <end position="24"/>
    </location>
</feature>
<sequence>KYISASFTSSFTVPFSLMNIHFLYRPTKITLFSDIRVIALLVAYPTVQVMIWMILSIEFTAVDDFEALEIVRNGMKEQYNLTK</sequence>
<feature type="non-terminal residue" evidence="2">
    <location>
        <position position="1"/>
    </location>
</feature>
<keyword evidence="1" id="KW-1133">Transmembrane helix</keyword>
<comment type="caution">
    <text evidence="2">The sequence shown here is derived from an EMBL/GenBank/DDBJ whole genome shotgun (WGS) entry which is preliminary data.</text>
</comment>
<keyword evidence="1" id="KW-0812">Transmembrane</keyword>
<protein>
    <recommendedName>
        <fullName evidence="4">G protein-coupled receptor</fullName>
    </recommendedName>
</protein>
<evidence type="ECO:0000313" key="2">
    <source>
        <dbReference type="EMBL" id="GMS94678.1"/>
    </source>
</evidence>